<gene>
    <name evidence="1" type="ORF">LPJ66_010080</name>
</gene>
<accession>A0ACC1I1H7</accession>
<evidence type="ECO:0000313" key="1">
    <source>
        <dbReference type="EMBL" id="KAJ1885517.1"/>
    </source>
</evidence>
<organism evidence="1 2">
    <name type="scientific">Kickxella alabastrina</name>
    <dbReference type="NCBI Taxonomy" id="61397"/>
    <lineage>
        <taxon>Eukaryota</taxon>
        <taxon>Fungi</taxon>
        <taxon>Fungi incertae sedis</taxon>
        <taxon>Zoopagomycota</taxon>
        <taxon>Kickxellomycotina</taxon>
        <taxon>Kickxellomycetes</taxon>
        <taxon>Kickxellales</taxon>
        <taxon>Kickxellaceae</taxon>
        <taxon>Kickxella</taxon>
    </lineage>
</organism>
<proteinExistence type="predicted"/>
<feature type="non-terminal residue" evidence="1">
    <location>
        <position position="89"/>
    </location>
</feature>
<reference evidence="1" key="1">
    <citation type="submission" date="2022-07" db="EMBL/GenBank/DDBJ databases">
        <title>Phylogenomic reconstructions and comparative analyses of Kickxellomycotina fungi.</title>
        <authorList>
            <person name="Reynolds N.K."/>
            <person name="Stajich J.E."/>
            <person name="Barry K."/>
            <person name="Grigoriev I.V."/>
            <person name="Crous P."/>
            <person name="Smith M.E."/>
        </authorList>
    </citation>
    <scope>NUCLEOTIDE SEQUENCE</scope>
    <source>
        <strain evidence="1">Benny 63K</strain>
    </source>
</reference>
<protein>
    <submittedName>
        <fullName evidence="1">Uncharacterized protein</fullName>
    </submittedName>
</protein>
<sequence>MFRIAVARSAKAVFRQAPRGPGQPALRSLRTQPDATHPSTPPLSGLGAEVEGVAPQVSSYAIGATVVLIGGVAYYAYSEFGAGIAKHLP</sequence>
<keyword evidence="2" id="KW-1185">Reference proteome</keyword>
<comment type="caution">
    <text evidence="1">The sequence shown here is derived from an EMBL/GenBank/DDBJ whole genome shotgun (WGS) entry which is preliminary data.</text>
</comment>
<evidence type="ECO:0000313" key="2">
    <source>
        <dbReference type="Proteomes" id="UP001150581"/>
    </source>
</evidence>
<dbReference type="Proteomes" id="UP001150581">
    <property type="component" value="Unassembled WGS sequence"/>
</dbReference>
<dbReference type="EMBL" id="JANBPG010002508">
    <property type="protein sequence ID" value="KAJ1885517.1"/>
    <property type="molecule type" value="Genomic_DNA"/>
</dbReference>
<name>A0ACC1I1H7_9FUNG</name>